<dbReference type="SUPFAM" id="SSF56059">
    <property type="entry name" value="Glutathione synthetase ATP-binding domain-like"/>
    <property type="match status" value="1"/>
</dbReference>
<sequence length="422" mass="45756">MADSFLSTDALIDTLSAHSFDRPPALVSNAHITGVSVARALSAHDIPVIALDRNGDGVAPPSNAIDFAGEVTFPLTDLDGFRTDVEAIVDAAGGEAVAFGCMDEWVHAYAESEPEGVHLPFAAYEIVDRVLDKSSLYRIADELGVPYPETYWLDETDVDEAVDALSFPLVVKPALKREFEEAFGTNVVEVTDRKELDSLLAEASGADIEVLLQERVPIVQGKDRSLASYVPPATENPAVGDVADALAVVGNARVRYPQAFGTSCVVDRVSHPEIEARALAVLAETGYYGISEAEFVYDGEREEYVLLDINTRPWKWISMPVAAGANLPLAAYADAVSDDSLAPSETPIEETRWVYLRDYLSLLATNDAFWDVLSDAQWQSLVSGSFEDTAGVTTGVYRPSDPAPAVKLINTEFTDREYYCSC</sequence>
<dbReference type="GO" id="GO:0005524">
    <property type="term" value="F:ATP binding"/>
    <property type="evidence" value="ECO:0007669"/>
    <property type="project" value="UniProtKB-UniRule"/>
</dbReference>
<dbReference type="RefSeq" id="WP_250583411.1">
    <property type="nucleotide sequence ID" value="NZ_JAKRVX010000002.1"/>
</dbReference>
<keyword evidence="3" id="KW-0436">Ligase</keyword>
<dbReference type="InterPro" id="IPR011761">
    <property type="entry name" value="ATP-grasp"/>
</dbReference>
<evidence type="ECO:0000313" key="3">
    <source>
        <dbReference type="EMBL" id="MCL9816464.1"/>
    </source>
</evidence>
<dbReference type="EMBL" id="JAKRVX010000002">
    <property type="protein sequence ID" value="MCL9816464.1"/>
    <property type="molecule type" value="Genomic_DNA"/>
</dbReference>
<dbReference type="GO" id="GO:0046872">
    <property type="term" value="F:metal ion binding"/>
    <property type="evidence" value="ECO:0007669"/>
    <property type="project" value="InterPro"/>
</dbReference>
<dbReference type="PROSITE" id="PS50975">
    <property type="entry name" value="ATP_GRASP"/>
    <property type="match status" value="1"/>
</dbReference>
<comment type="caution">
    <text evidence="3">The sequence shown here is derived from an EMBL/GenBank/DDBJ whole genome shotgun (WGS) entry which is preliminary data.</text>
</comment>
<dbReference type="Proteomes" id="UP001203207">
    <property type="component" value="Unassembled WGS sequence"/>
</dbReference>
<evidence type="ECO:0000256" key="1">
    <source>
        <dbReference type="PROSITE-ProRule" id="PRU00409"/>
    </source>
</evidence>
<evidence type="ECO:0000313" key="4">
    <source>
        <dbReference type="Proteomes" id="UP001203207"/>
    </source>
</evidence>
<keyword evidence="1" id="KW-0547">Nucleotide-binding</keyword>
<protein>
    <submittedName>
        <fullName evidence="3">Carboxylate--amine ligase</fullName>
    </submittedName>
</protein>
<gene>
    <name evidence="3" type="ORF">AArcSt2_05845</name>
</gene>
<keyword evidence="1" id="KW-0067">ATP-binding</keyword>
<evidence type="ECO:0000259" key="2">
    <source>
        <dbReference type="PROSITE" id="PS50975"/>
    </source>
</evidence>
<dbReference type="GO" id="GO:0016874">
    <property type="term" value="F:ligase activity"/>
    <property type="evidence" value="ECO:0007669"/>
    <property type="project" value="UniProtKB-KW"/>
</dbReference>
<keyword evidence="4" id="KW-1185">Reference proteome</keyword>
<dbReference type="AlphaFoldDB" id="A0AAE3K9X0"/>
<organism evidence="3 4">
    <name type="scientific">Natronocalculus amylovorans</name>
    <dbReference type="NCBI Taxonomy" id="2917812"/>
    <lineage>
        <taxon>Archaea</taxon>
        <taxon>Methanobacteriati</taxon>
        <taxon>Methanobacteriota</taxon>
        <taxon>Stenosarchaea group</taxon>
        <taxon>Halobacteria</taxon>
        <taxon>Halobacteriales</taxon>
        <taxon>Haloferacaceae</taxon>
        <taxon>Natronocalculus</taxon>
    </lineage>
</organism>
<feature type="domain" description="ATP-grasp" evidence="2">
    <location>
        <begin position="137"/>
        <end position="338"/>
    </location>
</feature>
<reference evidence="3" key="1">
    <citation type="journal article" date="2022" name="Syst. Appl. Microbiol.">
        <title>Natronocalculus amylovorans gen. nov., sp. nov., and Natranaeroarchaeum aerophilus sp. nov., dominant culturable amylolytic natronoarchaea from hypersaline soda lakes in southwestern Siberia.</title>
        <authorList>
            <person name="Sorokin D.Y."/>
            <person name="Elcheninov A.G."/>
            <person name="Khizhniak T.V."/>
            <person name="Koenen M."/>
            <person name="Bale N.J."/>
            <person name="Damste J.S.S."/>
            <person name="Kublanov I.V."/>
        </authorList>
    </citation>
    <scope>NUCLEOTIDE SEQUENCE</scope>
    <source>
        <strain evidence="3">AArc-St2</strain>
    </source>
</reference>
<accession>A0AAE3K9X0</accession>
<name>A0AAE3K9X0_9EURY</name>
<dbReference type="Gene3D" id="3.30.470.20">
    <property type="entry name" value="ATP-grasp fold, B domain"/>
    <property type="match status" value="1"/>
</dbReference>
<reference evidence="3" key="2">
    <citation type="submission" date="2022-02" db="EMBL/GenBank/DDBJ databases">
        <authorList>
            <person name="Elcheninov A.G."/>
            <person name="Sorokin D.Y."/>
            <person name="Kublanov I.V."/>
        </authorList>
    </citation>
    <scope>NUCLEOTIDE SEQUENCE</scope>
    <source>
        <strain evidence="3">AArc-St2</strain>
    </source>
</reference>
<proteinExistence type="predicted"/>